<accession>A0A2U3KB62</accession>
<dbReference type="InterPro" id="IPR027417">
    <property type="entry name" value="P-loop_NTPase"/>
</dbReference>
<reference evidence="2" key="1">
    <citation type="submission" date="2018-02" db="EMBL/GenBank/DDBJ databases">
        <authorList>
            <person name="Hausmann B."/>
        </authorList>
    </citation>
    <scope>NUCLEOTIDE SEQUENCE [LARGE SCALE GENOMIC DNA]</scope>
    <source>
        <strain evidence="2">Peat soil MAG SbF1</strain>
    </source>
</reference>
<protein>
    <recommendedName>
        <fullName evidence="3">ABC transporter ATP-binding protein</fullName>
    </recommendedName>
</protein>
<evidence type="ECO:0008006" key="3">
    <source>
        <dbReference type="Google" id="ProtNLM"/>
    </source>
</evidence>
<dbReference type="Proteomes" id="UP000238916">
    <property type="component" value="Unassembled WGS sequence"/>
</dbReference>
<dbReference type="AlphaFoldDB" id="A0A2U3KB62"/>
<evidence type="ECO:0000313" key="1">
    <source>
        <dbReference type="EMBL" id="SPF36780.1"/>
    </source>
</evidence>
<dbReference type="SUPFAM" id="SSF52540">
    <property type="entry name" value="P-loop containing nucleoside triphosphate hydrolases"/>
    <property type="match status" value="1"/>
</dbReference>
<sequence>MLLISEDLEELASICDRIAVLYEGKIMKIMLVEEADERVLGLLMAGIVE</sequence>
<organism evidence="1 2">
    <name type="scientific">Candidatus Desulfosporosinus infrequens</name>
    <dbReference type="NCBI Taxonomy" id="2043169"/>
    <lineage>
        <taxon>Bacteria</taxon>
        <taxon>Bacillati</taxon>
        <taxon>Bacillota</taxon>
        <taxon>Clostridia</taxon>
        <taxon>Eubacteriales</taxon>
        <taxon>Desulfitobacteriaceae</taxon>
        <taxon>Desulfosporosinus</taxon>
    </lineage>
</organism>
<proteinExistence type="predicted"/>
<name>A0A2U3KB62_9FIRM</name>
<dbReference type="EMBL" id="OMOF01000078">
    <property type="protein sequence ID" value="SPF36780.1"/>
    <property type="molecule type" value="Genomic_DNA"/>
</dbReference>
<gene>
    <name evidence="1" type="ORF">SBF1_1690007</name>
</gene>
<evidence type="ECO:0000313" key="2">
    <source>
        <dbReference type="Proteomes" id="UP000238916"/>
    </source>
</evidence>